<dbReference type="PRINTS" id="PR00081">
    <property type="entry name" value="GDHRDH"/>
</dbReference>
<dbReference type="GO" id="GO:0016616">
    <property type="term" value="F:oxidoreductase activity, acting on the CH-OH group of donors, NAD or NADP as acceptor"/>
    <property type="evidence" value="ECO:0007669"/>
    <property type="project" value="UniProtKB-ARBA"/>
</dbReference>
<dbReference type="InterPro" id="IPR002347">
    <property type="entry name" value="SDR_fam"/>
</dbReference>
<name>A5CY54_PELTS</name>
<evidence type="ECO:0000313" key="5">
    <source>
        <dbReference type="Proteomes" id="UP000006556"/>
    </source>
</evidence>
<dbReference type="EMBL" id="AP009389">
    <property type="protein sequence ID" value="BAF61075.1"/>
    <property type="molecule type" value="Genomic_DNA"/>
</dbReference>
<comment type="similarity">
    <text evidence="1">Belongs to the short-chain dehydrogenases/reductases (SDR) family.</text>
</comment>
<feature type="domain" description="Ketoreductase" evidence="3">
    <location>
        <begin position="11"/>
        <end position="180"/>
    </location>
</feature>
<dbReference type="NCBIfam" id="NF005559">
    <property type="entry name" value="PRK07231.1"/>
    <property type="match status" value="1"/>
</dbReference>
<dbReference type="PANTHER" id="PTHR42760:SF115">
    <property type="entry name" value="3-OXOACYL-[ACYL-CARRIER-PROTEIN] REDUCTASE FABG"/>
    <property type="match status" value="1"/>
</dbReference>
<dbReference type="STRING" id="370438.PTH_2894"/>
<protein>
    <submittedName>
        <fullName evidence="4">Dehydrogenases with different specificities</fullName>
    </submittedName>
</protein>
<evidence type="ECO:0000313" key="4">
    <source>
        <dbReference type="EMBL" id="BAF61075.1"/>
    </source>
</evidence>
<keyword evidence="5" id="KW-1185">Reference proteome</keyword>
<evidence type="ECO:0000256" key="2">
    <source>
        <dbReference type="ARBA" id="ARBA00023002"/>
    </source>
</evidence>
<evidence type="ECO:0000259" key="3">
    <source>
        <dbReference type="SMART" id="SM00822"/>
    </source>
</evidence>
<accession>A5CY54</accession>
<keyword evidence="2" id="KW-0560">Oxidoreductase</keyword>
<dbReference type="PROSITE" id="PS00061">
    <property type="entry name" value="ADH_SHORT"/>
    <property type="match status" value="1"/>
</dbReference>
<dbReference type="KEGG" id="pth:PTH_2894"/>
<dbReference type="AlphaFoldDB" id="A5CY54"/>
<dbReference type="SUPFAM" id="SSF51735">
    <property type="entry name" value="NAD(P)-binding Rossmann-fold domains"/>
    <property type="match status" value="1"/>
</dbReference>
<dbReference type="eggNOG" id="COG1028">
    <property type="taxonomic scope" value="Bacteria"/>
</dbReference>
<evidence type="ECO:0000256" key="1">
    <source>
        <dbReference type="ARBA" id="ARBA00006484"/>
    </source>
</evidence>
<dbReference type="Gene3D" id="3.40.50.720">
    <property type="entry name" value="NAD(P)-binding Rossmann-like Domain"/>
    <property type="match status" value="1"/>
</dbReference>
<proteinExistence type="inferred from homology"/>
<dbReference type="Proteomes" id="UP000006556">
    <property type="component" value="Chromosome"/>
</dbReference>
<dbReference type="FunFam" id="3.40.50.720:FF:000084">
    <property type="entry name" value="Short-chain dehydrogenase reductase"/>
    <property type="match status" value="1"/>
</dbReference>
<dbReference type="GO" id="GO:0008206">
    <property type="term" value="P:bile acid metabolic process"/>
    <property type="evidence" value="ECO:0007669"/>
    <property type="project" value="UniProtKB-ARBA"/>
</dbReference>
<dbReference type="InterPro" id="IPR057326">
    <property type="entry name" value="KR_dom"/>
</dbReference>
<dbReference type="Pfam" id="PF13561">
    <property type="entry name" value="adh_short_C2"/>
    <property type="match status" value="1"/>
</dbReference>
<sequence>MSGITADLSGKVALVTGGGRGIGRAIAVALAGCGARVAVASRTLKEIEETRQIIAEKGGECLAIPADVTRVEAIYELVEKAYSWHNRLDILVNCAGINIAKFAVDVTEEDWDRVLDTNLKGTFFCCQAAGKKMIAGGGGRIINISSQMAHVGYYKRAAYCSSKGGVAQLTKVLAVEWAPHNVNVNCVAPTFLETPLTAPMFEDKDFYNDVIRRIPLGKIGKPEDVVGAVIYLASDAANMVTGSSILVDGGWVAW</sequence>
<dbReference type="PRINTS" id="PR00080">
    <property type="entry name" value="SDRFAMILY"/>
</dbReference>
<dbReference type="SMART" id="SM00822">
    <property type="entry name" value="PKS_KR"/>
    <property type="match status" value="1"/>
</dbReference>
<dbReference type="InterPro" id="IPR036291">
    <property type="entry name" value="NAD(P)-bd_dom_sf"/>
</dbReference>
<gene>
    <name evidence="4" type="primary">FabG</name>
    <name evidence="4" type="ordered locus">PTH_2894</name>
</gene>
<dbReference type="PANTHER" id="PTHR42760">
    <property type="entry name" value="SHORT-CHAIN DEHYDROGENASES/REDUCTASES FAMILY MEMBER"/>
    <property type="match status" value="1"/>
</dbReference>
<reference evidence="5" key="1">
    <citation type="journal article" date="2008" name="Genome Res.">
        <title>The genome of Pelotomaculum thermopropionicum reveals niche-associated evolution in anaerobic microbiota.</title>
        <authorList>
            <person name="Kosaka T."/>
            <person name="Kato S."/>
            <person name="Shimoyama T."/>
            <person name="Ishii S."/>
            <person name="Abe T."/>
            <person name="Watanabe K."/>
        </authorList>
    </citation>
    <scope>NUCLEOTIDE SEQUENCE [LARGE SCALE GENOMIC DNA]</scope>
    <source>
        <strain evidence="5">DSM 13744 / JCM 10971 / SI</strain>
    </source>
</reference>
<dbReference type="HOGENOM" id="CLU_010194_1_1_9"/>
<dbReference type="InterPro" id="IPR020904">
    <property type="entry name" value="Sc_DH/Rdtase_CS"/>
</dbReference>
<organism evidence="4 5">
    <name type="scientific">Pelotomaculum thermopropionicum (strain DSM 13744 / JCM 10971 / SI)</name>
    <dbReference type="NCBI Taxonomy" id="370438"/>
    <lineage>
        <taxon>Bacteria</taxon>
        <taxon>Bacillati</taxon>
        <taxon>Bacillota</taxon>
        <taxon>Clostridia</taxon>
        <taxon>Eubacteriales</taxon>
        <taxon>Desulfotomaculaceae</taxon>
        <taxon>Pelotomaculum</taxon>
    </lineage>
</organism>